<evidence type="ECO:0000313" key="12">
    <source>
        <dbReference type="EMBL" id="KAJ8605541.1"/>
    </source>
</evidence>
<dbReference type="InterPro" id="IPR037138">
    <property type="entry name" value="His_deacetylse_dom_sf"/>
</dbReference>
<dbReference type="Gene3D" id="3.40.800.20">
    <property type="entry name" value="Histone deacetylase domain"/>
    <property type="match status" value="1"/>
</dbReference>
<protein>
    <recommendedName>
        <fullName evidence="3">histone deacetylase</fullName>
        <ecNumber evidence="3">3.5.1.98</ecNumber>
    </recommendedName>
</protein>
<dbReference type="PANTHER" id="PTHR10625">
    <property type="entry name" value="HISTONE DEACETYLASE HDAC1-RELATED"/>
    <property type="match status" value="1"/>
</dbReference>
<organism evidence="12 13">
    <name type="scientific">Chrysophaeum taylorii</name>
    <dbReference type="NCBI Taxonomy" id="2483200"/>
    <lineage>
        <taxon>Eukaryota</taxon>
        <taxon>Sar</taxon>
        <taxon>Stramenopiles</taxon>
        <taxon>Ochrophyta</taxon>
        <taxon>Pelagophyceae</taxon>
        <taxon>Pelagomonadales</taxon>
        <taxon>Pelagomonadaceae</taxon>
        <taxon>Chrysophaeum</taxon>
    </lineage>
</organism>
<keyword evidence="9" id="KW-0539">Nucleus</keyword>
<keyword evidence="8" id="KW-0804">Transcription</keyword>
<evidence type="ECO:0000256" key="2">
    <source>
        <dbReference type="ARBA" id="ARBA00007738"/>
    </source>
</evidence>
<keyword evidence="13" id="KW-1185">Reference proteome</keyword>
<proteinExistence type="inferred from homology"/>
<evidence type="ECO:0000256" key="4">
    <source>
        <dbReference type="ARBA" id="ARBA00022491"/>
    </source>
</evidence>
<comment type="caution">
    <text evidence="12">The sequence shown here is derived from an EMBL/GenBank/DDBJ whole genome shotgun (WGS) entry which is preliminary data.</text>
</comment>
<feature type="domain" description="Histone deacetylase" evidence="11">
    <location>
        <begin position="281"/>
        <end position="572"/>
    </location>
</feature>
<feature type="compositionally biased region" description="Polar residues" evidence="10">
    <location>
        <begin position="259"/>
        <end position="268"/>
    </location>
</feature>
<sequence length="590" mass="64443">MLFVDLRQRDQPGPLGLRLEFEGSDWGNAVVVPPKPLNPSTSLLQLEGLLQNNQNHQRLLLFEDDESSAMDLGREVARAGFNQAAEALEKSRRRYFEENTFGEEDDGDPLAVMPKAVEEDFEIPIASMRTQPVGPPIEDHFERVAREQQIFRTLVVTHVECKNHITPATAGRDYLLAADDADAPPRGKRRLRASPEQPERVTAVFEALRQCRWECGGVRLVEPVELETSPTLATALDENVADWAERPADTFSPAKGDKPSTSPPKRTTSVNYLFDDIEPIVLSVHDVGYLSRIANEIDQMAAEAHPKKRQATLYRCVSVTATGDTYASARSLHAALCASFAVCRAVDSVVSREFRNAFCCVRPPGHHAGAVGSTTDDNGNLVGQGFCLVNSVAVAARYALANHPSVRRVAVIDWDLHHGNGTEQILCADDGPLARDSLRNAVLFCSIHGATPPGVEPHLFPGTARTASRQGVVNVPLGPGASHSEFLERFNDEVITAAEAFQPDLLLISAGFDGHKDDLFKFHKLSDRTYKAMTEAVVALAQRCNAGLVSVLEGGYSIPTLVRCCTAHVRALATHLQPLPILNPPSRGIW</sequence>
<evidence type="ECO:0000256" key="9">
    <source>
        <dbReference type="ARBA" id="ARBA00023242"/>
    </source>
</evidence>
<dbReference type="GO" id="GO:0040029">
    <property type="term" value="P:epigenetic regulation of gene expression"/>
    <property type="evidence" value="ECO:0007669"/>
    <property type="project" value="TreeGrafter"/>
</dbReference>
<evidence type="ECO:0000256" key="5">
    <source>
        <dbReference type="ARBA" id="ARBA00022801"/>
    </source>
</evidence>
<keyword evidence="6" id="KW-0156">Chromatin regulator</keyword>
<dbReference type="SUPFAM" id="SSF52768">
    <property type="entry name" value="Arginase/deacetylase"/>
    <property type="match status" value="1"/>
</dbReference>
<keyword evidence="7" id="KW-0805">Transcription regulation</keyword>
<evidence type="ECO:0000256" key="3">
    <source>
        <dbReference type="ARBA" id="ARBA00012111"/>
    </source>
</evidence>
<dbReference type="InterPro" id="IPR000286">
    <property type="entry name" value="HDACs"/>
</dbReference>
<evidence type="ECO:0000256" key="1">
    <source>
        <dbReference type="ARBA" id="ARBA00004123"/>
    </source>
</evidence>
<evidence type="ECO:0000256" key="8">
    <source>
        <dbReference type="ARBA" id="ARBA00023163"/>
    </source>
</evidence>
<evidence type="ECO:0000256" key="6">
    <source>
        <dbReference type="ARBA" id="ARBA00022853"/>
    </source>
</evidence>
<name>A0AAD7UI18_9STRA</name>
<evidence type="ECO:0000256" key="10">
    <source>
        <dbReference type="SAM" id="MobiDB-lite"/>
    </source>
</evidence>
<dbReference type="EMBL" id="JAQMWT010000314">
    <property type="protein sequence ID" value="KAJ8605541.1"/>
    <property type="molecule type" value="Genomic_DNA"/>
</dbReference>
<evidence type="ECO:0000256" key="7">
    <source>
        <dbReference type="ARBA" id="ARBA00023015"/>
    </source>
</evidence>
<dbReference type="GO" id="GO:0000118">
    <property type="term" value="C:histone deacetylase complex"/>
    <property type="evidence" value="ECO:0007669"/>
    <property type="project" value="TreeGrafter"/>
</dbReference>
<accession>A0AAD7UI18</accession>
<dbReference type="PANTHER" id="PTHR10625:SF5">
    <property type="entry name" value="HISTONE DEACETYLASE"/>
    <property type="match status" value="1"/>
</dbReference>
<dbReference type="EC" id="3.5.1.98" evidence="3"/>
<reference evidence="12" key="1">
    <citation type="submission" date="2023-01" db="EMBL/GenBank/DDBJ databases">
        <title>Metagenome sequencing of chrysophaentin producing Chrysophaeum taylorii.</title>
        <authorList>
            <person name="Davison J."/>
            <person name="Bewley C."/>
        </authorList>
    </citation>
    <scope>NUCLEOTIDE SEQUENCE</scope>
    <source>
        <strain evidence="12">NIES-1699</strain>
    </source>
</reference>
<dbReference type="Proteomes" id="UP001230188">
    <property type="component" value="Unassembled WGS sequence"/>
</dbReference>
<evidence type="ECO:0000259" key="11">
    <source>
        <dbReference type="Pfam" id="PF00850"/>
    </source>
</evidence>
<dbReference type="AlphaFoldDB" id="A0AAD7UI18"/>
<dbReference type="InterPro" id="IPR023801">
    <property type="entry name" value="His_deacetylse_dom"/>
</dbReference>
<gene>
    <name evidence="12" type="ORF">CTAYLR_000103</name>
</gene>
<keyword evidence="4" id="KW-0678">Repressor</keyword>
<dbReference type="InterPro" id="IPR023696">
    <property type="entry name" value="Ureohydrolase_dom_sf"/>
</dbReference>
<comment type="similarity">
    <text evidence="2">Belongs to the histone deacetylase family. HD type 2 subfamily.</text>
</comment>
<keyword evidence="5" id="KW-0378">Hydrolase</keyword>
<dbReference type="Pfam" id="PF00850">
    <property type="entry name" value="Hist_deacetyl"/>
    <property type="match status" value="1"/>
</dbReference>
<dbReference type="GO" id="GO:0141221">
    <property type="term" value="F:histone deacetylase activity, hydrolytic mechanism"/>
    <property type="evidence" value="ECO:0007669"/>
    <property type="project" value="UniProtKB-EC"/>
</dbReference>
<evidence type="ECO:0000313" key="13">
    <source>
        <dbReference type="Proteomes" id="UP001230188"/>
    </source>
</evidence>
<dbReference type="PRINTS" id="PR01270">
    <property type="entry name" value="HDASUPER"/>
</dbReference>
<comment type="subcellular location">
    <subcellularLocation>
        <location evidence="1">Nucleus</location>
    </subcellularLocation>
</comment>
<feature type="region of interest" description="Disordered" evidence="10">
    <location>
        <begin position="247"/>
        <end position="268"/>
    </location>
</feature>